<evidence type="ECO:0000256" key="5">
    <source>
        <dbReference type="ARBA" id="ARBA00023049"/>
    </source>
</evidence>
<keyword evidence="5" id="KW-0482">Metalloprotease</keyword>
<dbReference type="GO" id="GO:0006508">
    <property type="term" value="P:proteolysis"/>
    <property type="evidence" value="ECO:0007669"/>
    <property type="project" value="UniProtKB-KW"/>
</dbReference>
<feature type="chain" id="PRO_5021699904" evidence="7">
    <location>
        <begin position="26"/>
        <end position="449"/>
    </location>
</feature>
<dbReference type="GO" id="GO:0046872">
    <property type="term" value="F:metal ion binding"/>
    <property type="evidence" value="ECO:0007669"/>
    <property type="project" value="InterPro"/>
</dbReference>
<evidence type="ECO:0000256" key="1">
    <source>
        <dbReference type="ARBA" id="ARBA00007261"/>
    </source>
</evidence>
<keyword evidence="3" id="KW-0378">Hydrolase</keyword>
<protein>
    <submittedName>
        <fullName evidence="10">Insulinase family protein</fullName>
    </submittedName>
</protein>
<evidence type="ECO:0000259" key="8">
    <source>
        <dbReference type="Pfam" id="PF00675"/>
    </source>
</evidence>
<reference evidence="10 11" key="1">
    <citation type="journal article" date="2019" name="Nat. Microbiol.">
        <title>Mediterranean grassland soil C-N compound turnover is dependent on rainfall and depth, and is mediated by genomically divergent microorganisms.</title>
        <authorList>
            <person name="Diamond S."/>
            <person name="Andeer P.F."/>
            <person name="Li Z."/>
            <person name="Crits-Christoph A."/>
            <person name="Burstein D."/>
            <person name="Anantharaman K."/>
            <person name="Lane K.R."/>
            <person name="Thomas B.C."/>
            <person name="Pan C."/>
            <person name="Northen T.R."/>
            <person name="Banfield J.F."/>
        </authorList>
    </citation>
    <scope>NUCLEOTIDE SEQUENCE [LARGE SCALE GENOMIC DNA]</scope>
    <source>
        <strain evidence="10">WS_10</strain>
    </source>
</reference>
<comment type="caution">
    <text evidence="10">The sequence shown here is derived from an EMBL/GenBank/DDBJ whole genome shotgun (WGS) entry which is preliminary data.</text>
</comment>
<dbReference type="Pfam" id="PF05193">
    <property type="entry name" value="Peptidase_M16_C"/>
    <property type="match status" value="1"/>
</dbReference>
<evidence type="ECO:0000256" key="7">
    <source>
        <dbReference type="SAM" id="SignalP"/>
    </source>
</evidence>
<dbReference type="GO" id="GO:0008237">
    <property type="term" value="F:metallopeptidase activity"/>
    <property type="evidence" value="ECO:0007669"/>
    <property type="project" value="UniProtKB-KW"/>
</dbReference>
<dbReference type="PANTHER" id="PTHR43690">
    <property type="entry name" value="NARDILYSIN"/>
    <property type="match status" value="1"/>
</dbReference>
<dbReference type="PANTHER" id="PTHR43690:SF17">
    <property type="entry name" value="PROTEIN YHJJ"/>
    <property type="match status" value="1"/>
</dbReference>
<evidence type="ECO:0000256" key="6">
    <source>
        <dbReference type="SAM" id="MobiDB-lite"/>
    </source>
</evidence>
<dbReference type="AlphaFoldDB" id="A0A538TZX7"/>
<accession>A0A538TZX7</accession>
<feature type="signal peptide" evidence="7">
    <location>
        <begin position="1"/>
        <end position="25"/>
    </location>
</feature>
<proteinExistence type="inferred from homology"/>
<feature type="region of interest" description="Disordered" evidence="6">
    <location>
        <begin position="239"/>
        <end position="260"/>
    </location>
</feature>
<dbReference type="Gene3D" id="3.30.830.10">
    <property type="entry name" value="Metalloenzyme, LuxS/M16 peptidase-like"/>
    <property type="match status" value="2"/>
</dbReference>
<evidence type="ECO:0000256" key="2">
    <source>
        <dbReference type="ARBA" id="ARBA00022670"/>
    </source>
</evidence>
<comment type="similarity">
    <text evidence="1">Belongs to the peptidase M16 family.</text>
</comment>
<feature type="domain" description="Peptidase M16 N-terminal" evidence="8">
    <location>
        <begin position="61"/>
        <end position="177"/>
    </location>
</feature>
<feature type="compositionally biased region" description="Pro residues" evidence="6">
    <location>
        <begin position="242"/>
        <end position="252"/>
    </location>
</feature>
<keyword evidence="2" id="KW-0645">Protease</keyword>
<name>A0A538TZX7_UNCEI</name>
<dbReference type="InterPro" id="IPR050626">
    <property type="entry name" value="Peptidase_M16"/>
</dbReference>
<keyword evidence="4" id="KW-0862">Zinc</keyword>
<dbReference type="InterPro" id="IPR011765">
    <property type="entry name" value="Pept_M16_N"/>
</dbReference>
<evidence type="ECO:0000259" key="9">
    <source>
        <dbReference type="Pfam" id="PF05193"/>
    </source>
</evidence>
<dbReference type="Pfam" id="PF00675">
    <property type="entry name" value="Peptidase_M16"/>
    <property type="match status" value="1"/>
</dbReference>
<gene>
    <name evidence="10" type="ORF">E6K80_12480</name>
</gene>
<evidence type="ECO:0000256" key="3">
    <source>
        <dbReference type="ARBA" id="ARBA00022801"/>
    </source>
</evidence>
<dbReference type="InterPro" id="IPR011249">
    <property type="entry name" value="Metalloenz_LuxS/M16"/>
</dbReference>
<feature type="domain" description="Peptidase M16 C-terminal" evidence="9">
    <location>
        <begin position="198"/>
        <end position="375"/>
    </location>
</feature>
<evidence type="ECO:0000313" key="10">
    <source>
        <dbReference type="EMBL" id="TMQ69194.1"/>
    </source>
</evidence>
<evidence type="ECO:0000256" key="4">
    <source>
        <dbReference type="ARBA" id="ARBA00022833"/>
    </source>
</evidence>
<dbReference type="InterPro" id="IPR007863">
    <property type="entry name" value="Peptidase_M16_C"/>
</dbReference>
<sequence>MMPRKLGVWTAVLALVSLASTAAAAKTRPKTAPAAIPTTPAAAITPARFPVEKHTLGNGLVVLLHEDHSVPAVTFWQWYRVGSRNESPGITGISHVFEHMMFNGSKSVPPKEYDRVIESNGGTSNAFTDRDMTAYDEDIASSRLEVLFRLDSDRMRGLLLGPEQMKSEMEVVKEERRLHVDNDIAGLLIGWMTDLEHLQRAQLVDYFRTYYAPNNCILVLTGDFDSRAALALITKSFGDIPAQPPPPPPATGEPPQTAERRAEVRYPAENVSFDVGYKAPGAASDDAWVLDILDSILGDGESSRLHRALIYDQGLALEAGSFFRSRLASTLFEFFVEMKPGKSAREGEAALDQVVDRLVKDGPTERELEKAKNLLEAGLVKSLKTNNGAGEELGFYEHVFGDYRTLYRTVDRYRRISIEDCRRVARAVFVPERRTVVELVPTPVGERKP</sequence>
<dbReference type="SUPFAM" id="SSF63411">
    <property type="entry name" value="LuxS/MPP-like metallohydrolase"/>
    <property type="match status" value="2"/>
</dbReference>
<dbReference type="Proteomes" id="UP000319836">
    <property type="component" value="Unassembled WGS sequence"/>
</dbReference>
<keyword evidence="7" id="KW-0732">Signal</keyword>
<dbReference type="EMBL" id="VBPA01000328">
    <property type="protein sequence ID" value="TMQ69194.1"/>
    <property type="molecule type" value="Genomic_DNA"/>
</dbReference>
<evidence type="ECO:0000313" key="11">
    <source>
        <dbReference type="Proteomes" id="UP000319836"/>
    </source>
</evidence>
<organism evidence="10 11">
    <name type="scientific">Eiseniibacteriota bacterium</name>
    <dbReference type="NCBI Taxonomy" id="2212470"/>
    <lineage>
        <taxon>Bacteria</taxon>
        <taxon>Candidatus Eiseniibacteriota</taxon>
    </lineage>
</organism>